<evidence type="ECO:0000256" key="10">
    <source>
        <dbReference type="SAM" id="SignalP"/>
    </source>
</evidence>
<dbReference type="Pfam" id="PF07715">
    <property type="entry name" value="Plug"/>
    <property type="match status" value="1"/>
</dbReference>
<keyword evidence="2 8" id="KW-0813">Transport</keyword>
<dbReference type="Proteomes" id="UP000286681">
    <property type="component" value="Unassembled WGS sequence"/>
</dbReference>
<evidence type="ECO:0000256" key="7">
    <source>
        <dbReference type="ARBA" id="ARBA00023237"/>
    </source>
</evidence>
<comment type="similarity">
    <text evidence="8 9">Belongs to the TonB-dependent receptor family.</text>
</comment>
<evidence type="ECO:0000259" key="11">
    <source>
        <dbReference type="Pfam" id="PF00593"/>
    </source>
</evidence>
<dbReference type="RefSeq" id="WP_075150421.1">
    <property type="nucleotide sequence ID" value="NZ_CP018820.1"/>
</dbReference>
<evidence type="ECO:0000256" key="9">
    <source>
        <dbReference type="RuleBase" id="RU003357"/>
    </source>
</evidence>
<protein>
    <submittedName>
        <fullName evidence="13">TonB-dependent receptor</fullName>
    </submittedName>
</protein>
<dbReference type="InterPro" id="IPR039426">
    <property type="entry name" value="TonB-dep_rcpt-like"/>
</dbReference>
<dbReference type="Proteomes" id="UP000185161">
    <property type="component" value="Chromosome"/>
</dbReference>
<proteinExistence type="inferred from homology"/>
<evidence type="ECO:0000256" key="6">
    <source>
        <dbReference type="ARBA" id="ARBA00023136"/>
    </source>
</evidence>
<name>A0A1L6J5V5_9SPHN</name>
<keyword evidence="15" id="KW-1185">Reference proteome</keyword>
<evidence type="ECO:0000313" key="14">
    <source>
        <dbReference type="EMBL" id="RSU99312.1"/>
    </source>
</evidence>
<evidence type="ECO:0000256" key="2">
    <source>
        <dbReference type="ARBA" id="ARBA00022448"/>
    </source>
</evidence>
<keyword evidence="4 8" id="KW-0812">Transmembrane</keyword>
<keyword evidence="5 9" id="KW-0798">TonB box</keyword>
<dbReference type="EMBL" id="CP018820">
    <property type="protein sequence ID" value="APR51268.1"/>
    <property type="molecule type" value="Genomic_DNA"/>
</dbReference>
<dbReference type="Pfam" id="PF00593">
    <property type="entry name" value="TonB_dep_Rec_b-barrel"/>
    <property type="match status" value="1"/>
</dbReference>
<sequence length="873" mass="94156">MRLHTHLLAGGALCAMIATIPAAAQDGGAPADTAEAEVIVTGIRGSLQSAQELKRNADQVVDSIVAEDIGKLPDVNVTEALQRVSGIQVGRDRGEGSGITIRGLSQVASTFNGRSGGSGRGVDLENIPAELIARVDVYKTPSADLVEGGIGGLINVVTRKPLDKKGFTLSGSLRGRYSDLADKVDPMASALVSNSWNVGDGEFGILVAGSFQQRAFESHVVNVGAPVGQPGIGTGVASLSEQYQPVINADRRRIGIDAVIQYKPNPDLEFYVQGTYQDANQLQQQYGAYIRSLRNRSFVPGSVEYFSGTRDVSKIAFTNVPVRTFGADRDAYEESWQIAGGIKYDAGPAHLSIDAAYTRGNGQLYYTELNLDTTAPRVDFDVTTLPGSARVSGVDLTSLNSFVIAGLARNINLSKTESKQLRTDAWFEIDSNFLKSMHFGIRWTDADVTQDQLRFSQTPSSGGVPLQASAYSDLFVLNPLDQMFGGTDLIEQNFYAANHNLLDGDGFDTVRQRLGITATASFNPLFGYKIGESTLAGYVMGKFEVDGPVRIDGNVGTRIVRTNLNVNGTRATFTQRPGTGTGPTNPAVFDQTGYAPVQIDSQYVSVLPSANVRIRFTDTLQLRLAAAKTLTRPGFSSLSPTLSLVPGQRTGSAGNPDLRPLRANQLDASLEYYPSSTTSLYVAGFYREIEDFLVTRTSPQTIDGIDYSISRPTNELGGKVKGFEVGGQTFFDFLPGLLGGFGVQANYTFVDSKTDTSVAGLQTPIANLSKHSFNTSLIYEKGGLSARLAYNWRDKFYSSLLSNDIVTNVPVYTRARDWLDASIGYDITDKITVTVEGGNLLRSKTRTYFGVPTRPGNYEQDARTVMAGVRFTL</sequence>
<dbReference type="STRING" id="93064.BRX40_01435"/>
<dbReference type="EMBL" id="QQWO01000023">
    <property type="protein sequence ID" value="RSU99312.1"/>
    <property type="molecule type" value="Genomic_DNA"/>
</dbReference>
<evidence type="ECO:0000259" key="12">
    <source>
        <dbReference type="Pfam" id="PF07715"/>
    </source>
</evidence>
<keyword evidence="3 8" id="KW-1134">Transmembrane beta strand</keyword>
<evidence type="ECO:0000256" key="5">
    <source>
        <dbReference type="ARBA" id="ARBA00023077"/>
    </source>
</evidence>
<dbReference type="Gene3D" id="2.40.170.20">
    <property type="entry name" value="TonB-dependent receptor, beta-barrel domain"/>
    <property type="match status" value="1"/>
</dbReference>
<evidence type="ECO:0000256" key="1">
    <source>
        <dbReference type="ARBA" id="ARBA00004571"/>
    </source>
</evidence>
<dbReference type="GO" id="GO:0009279">
    <property type="term" value="C:cell outer membrane"/>
    <property type="evidence" value="ECO:0007669"/>
    <property type="project" value="UniProtKB-SubCell"/>
</dbReference>
<keyword evidence="10" id="KW-0732">Signal</keyword>
<evidence type="ECO:0000313" key="16">
    <source>
        <dbReference type="Proteomes" id="UP000286681"/>
    </source>
</evidence>
<dbReference type="InterPro" id="IPR037066">
    <property type="entry name" value="Plug_dom_sf"/>
</dbReference>
<accession>A0A1L6J5V5</accession>
<reference evidence="14 16" key="3">
    <citation type="submission" date="2018-07" db="EMBL/GenBank/DDBJ databases">
        <title>Genomic and Epidemiologic Investigation of an Indolent Hospital Outbreak.</title>
        <authorList>
            <person name="Johnson R.C."/>
            <person name="Deming C."/>
            <person name="Conlan S."/>
            <person name="Zellmer C.J."/>
            <person name="Michelin A.V."/>
            <person name="Lee-Lin S."/>
            <person name="Thomas P.J."/>
            <person name="Park M."/>
            <person name="Weingarten R.A."/>
            <person name="Less J."/>
            <person name="Dekker J.P."/>
            <person name="Frank K.M."/>
            <person name="Musser K.A."/>
            <person name="Mcquiston J.R."/>
            <person name="Henderson D.K."/>
            <person name="Lau A.F."/>
            <person name="Palmore T.N."/>
            <person name="Segre J.A."/>
        </authorList>
    </citation>
    <scope>NUCLEOTIDE SEQUENCE [LARGE SCALE GENOMIC DNA]</scope>
    <source>
        <strain evidence="14 16">SK-NIH.Env10_0317</strain>
    </source>
</reference>
<evidence type="ECO:0000256" key="4">
    <source>
        <dbReference type="ARBA" id="ARBA00022692"/>
    </source>
</evidence>
<keyword evidence="6 8" id="KW-0472">Membrane</keyword>
<reference evidence="13" key="1">
    <citation type="submission" date="2016-12" db="EMBL/GenBank/DDBJ databases">
        <title>Whole genome sequencing of Sphingomonas koreensis.</title>
        <authorList>
            <person name="Conlan S."/>
            <person name="Thomas P.J."/>
            <person name="Mullikin J."/>
            <person name="Palmore T.N."/>
            <person name="Frank K.M."/>
            <person name="Segre J.A."/>
        </authorList>
    </citation>
    <scope>NUCLEOTIDE SEQUENCE</scope>
    <source>
        <strain evidence="13">ABOJV</strain>
    </source>
</reference>
<evidence type="ECO:0000313" key="13">
    <source>
        <dbReference type="EMBL" id="APR51268.1"/>
    </source>
</evidence>
<dbReference type="InterPro" id="IPR010104">
    <property type="entry name" value="TonB_rcpt_bac"/>
</dbReference>
<dbReference type="AlphaFoldDB" id="A0A1L6J5V5"/>
<dbReference type="NCBIfam" id="TIGR01782">
    <property type="entry name" value="TonB-Xanth-Caul"/>
    <property type="match status" value="1"/>
</dbReference>
<evidence type="ECO:0000313" key="15">
    <source>
        <dbReference type="Proteomes" id="UP000185161"/>
    </source>
</evidence>
<dbReference type="OrthoDB" id="5476657at2"/>
<dbReference type="InterPro" id="IPR000531">
    <property type="entry name" value="Beta-barrel_TonB"/>
</dbReference>
<evidence type="ECO:0000256" key="3">
    <source>
        <dbReference type="ARBA" id="ARBA00022452"/>
    </source>
</evidence>
<dbReference type="Gene3D" id="2.170.130.10">
    <property type="entry name" value="TonB-dependent receptor, plug domain"/>
    <property type="match status" value="1"/>
</dbReference>
<keyword evidence="7 8" id="KW-0998">Cell outer membrane</keyword>
<evidence type="ECO:0000256" key="8">
    <source>
        <dbReference type="PROSITE-ProRule" id="PRU01360"/>
    </source>
</evidence>
<feature type="signal peptide" evidence="10">
    <location>
        <begin position="1"/>
        <end position="24"/>
    </location>
</feature>
<keyword evidence="13" id="KW-0675">Receptor</keyword>
<feature type="domain" description="TonB-dependent receptor plug" evidence="12">
    <location>
        <begin position="54"/>
        <end position="152"/>
    </location>
</feature>
<dbReference type="PROSITE" id="PS52016">
    <property type="entry name" value="TONB_DEPENDENT_REC_3"/>
    <property type="match status" value="1"/>
</dbReference>
<gene>
    <name evidence="13" type="ORF">BRX40_01435</name>
    <name evidence="14" type="ORF">CA257_20040</name>
</gene>
<dbReference type="PANTHER" id="PTHR40980:SF3">
    <property type="entry name" value="TONB-DEPENDENT RECEPTOR-LIKE BETA-BARREL DOMAIN-CONTAINING PROTEIN"/>
    <property type="match status" value="1"/>
</dbReference>
<reference evidence="15" key="2">
    <citation type="submission" date="2016-12" db="EMBL/GenBank/DDBJ databases">
        <title>Whole genome sequencing of Sphingomonas sp. ABOJV.</title>
        <authorList>
            <person name="Conlan S."/>
            <person name="Thomas P.J."/>
            <person name="Mullikin J."/>
            <person name="Palmore T.N."/>
            <person name="Frank K.M."/>
            <person name="Segre J.A."/>
        </authorList>
    </citation>
    <scope>NUCLEOTIDE SEQUENCE [LARGE SCALE GENOMIC DNA]</scope>
    <source>
        <strain evidence="15">ABOJV</strain>
    </source>
</reference>
<dbReference type="InterPro" id="IPR036942">
    <property type="entry name" value="Beta-barrel_TonB_sf"/>
</dbReference>
<dbReference type="GeneID" id="44131216"/>
<dbReference type="PANTHER" id="PTHR40980">
    <property type="entry name" value="PLUG DOMAIN-CONTAINING PROTEIN"/>
    <property type="match status" value="1"/>
</dbReference>
<comment type="subcellular location">
    <subcellularLocation>
        <location evidence="1 8">Cell outer membrane</location>
        <topology evidence="1 8">Multi-pass membrane protein</topology>
    </subcellularLocation>
</comment>
<dbReference type="InterPro" id="IPR012910">
    <property type="entry name" value="Plug_dom"/>
</dbReference>
<feature type="domain" description="TonB-dependent receptor-like beta-barrel" evidence="11">
    <location>
        <begin position="415"/>
        <end position="840"/>
    </location>
</feature>
<feature type="chain" id="PRO_5041797774" evidence="10">
    <location>
        <begin position="25"/>
        <end position="873"/>
    </location>
</feature>
<dbReference type="CDD" id="cd01347">
    <property type="entry name" value="ligand_gated_channel"/>
    <property type="match status" value="1"/>
</dbReference>
<organism evidence="13 15">
    <name type="scientific">Sphingomonas koreensis</name>
    <dbReference type="NCBI Taxonomy" id="93064"/>
    <lineage>
        <taxon>Bacteria</taxon>
        <taxon>Pseudomonadati</taxon>
        <taxon>Pseudomonadota</taxon>
        <taxon>Alphaproteobacteria</taxon>
        <taxon>Sphingomonadales</taxon>
        <taxon>Sphingomonadaceae</taxon>
        <taxon>Sphingomonas</taxon>
    </lineage>
</organism>
<dbReference type="KEGG" id="skr:BRX40_01435"/>
<dbReference type="SUPFAM" id="SSF56935">
    <property type="entry name" value="Porins"/>
    <property type="match status" value="1"/>
</dbReference>